<dbReference type="InterPro" id="IPR039528">
    <property type="entry name" value="DPM1-like"/>
</dbReference>
<dbReference type="EMBL" id="CP001099">
    <property type="protein sequence ID" value="ACF12287.1"/>
    <property type="molecule type" value="Genomic_DNA"/>
</dbReference>
<dbReference type="GO" id="GO:0009247">
    <property type="term" value="P:glycolipid biosynthetic process"/>
    <property type="evidence" value="ECO:0007669"/>
    <property type="project" value="TreeGrafter"/>
</dbReference>
<dbReference type="FunFam" id="3.90.550.10:FF:000122">
    <property type="entry name" value="Dolichol-phosphate mannosyltransferase subunit 1"/>
    <property type="match status" value="1"/>
</dbReference>
<evidence type="ECO:0000313" key="5">
    <source>
        <dbReference type="EMBL" id="ACF12287.1"/>
    </source>
</evidence>
<name>B3QQT4_CHLP8</name>
<comment type="similarity">
    <text evidence="1">Belongs to the glycosyltransferase 2 family.</text>
</comment>
<dbReference type="GO" id="GO:0016020">
    <property type="term" value="C:membrane"/>
    <property type="evidence" value="ECO:0007669"/>
    <property type="project" value="GOC"/>
</dbReference>
<gene>
    <name evidence="5" type="ordered locus">Cpar_1895</name>
</gene>
<sequence length="255" mass="28575">MLEQPIQNPVDISGLTGKTLVIIPTYNEAENIKPLIGAILRSYSQALEILVIDDNSPDGTASIIESIIENESRVHLIQRPGKLGLGTAYLAGFRYALEHGYERIIEMDADFSHDPAAITSLLKEAQNADLVIGSRYLNNTVNVINWPLSRLILSKTASIYTRWITGMPVSDPTSGFKCLSRKALQAIALDRVHSQGYSFQIEIDFRVWRQGLAIREVPIVFVDRTVGKSKMTRKNIVEAVWMVWWLKLLSIVGRL</sequence>
<dbReference type="GO" id="GO:0004582">
    <property type="term" value="F:dolichyl-phosphate beta-D-mannosyltransferase activity"/>
    <property type="evidence" value="ECO:0007669"/>
    <property type="project" value="InterPro"/>
</dbReference>
<organism evidence="5 6">
    <name type="scientific">Chlorobaculum parvum (strain DSM 263 / NCIMB 8327)</name>
    <name type="common">Chlorobium vibrioforme subsp. thiosulfatophilum</name>
    <dbReference type="NCBI Taxonomy" id="517417"/>
    <lineage>
        <taxon>Bacteria</taxon>
        <taxon>Pseudomonadati</taxon>
        <taxon>Chlorobiota</taxon>
        <taxon>Chlorobiia</taxon>
        <taxon>Chlorobiales</taxon>
        <taxon>Chlorobiaceae</taxon>
        <taxon>Chlorobaculum</taxon>
    </lineage>
</organism>
<reference evidence="5" key="1">
    <citation type="submission" date="2008-06" db="EMBL/GenBank/DDBJ databases">
        <title>Complete sequence of Chlorobaculum parvum NCIB 8327.</title>
        <authorList>
            <consortium name="US DOE Joint Genome Institute"/>
            <person name="Lucas S."/>
            <person name="Copeland A."/>
            <person name="Lapidus A."/>
            <person name="Glavina del Rio T."/>
            <person name="Dalin E."/>
            <person name="Tice H."/>
            <person name="Bruce D."/>
            <person name="Goodwin L."/>
            <person name="Pitluck S."/>
            <person name="Schmutz J."/>
            <person name="Larimer F."/>
            <person name="Land M."/>
            <person name="Hauser L."/>
            <person name="Kyrpides N."/>
            <person name="Mikhailova N."/>
            <person name="Zhao F."/>
            <person name="Li T."/>
            <person name="Liu Z."/>
            <person name="Overmann J."/>
            <person name="Bryant D.A."/>
            <person name="Richardson P."/>
        </authorList>
    </citation>
    <scope>NUCLEOTIDE SEQUENCE [LARGE SCALE GENOMIC DNA]</scope>
    <source>
        <strain evidence="5">NCIB 8327</strain>
    </source>
</reference>
<dbReference type="AlphaFoldDB" id="B3QQT4"/>
<accession>B3QQT4</accession>
<protein>
    <submittedName>
        <fullName evidence="5">Glycosyl transferase family 2</fullName>
    </submittedName>
</protein>
<dbReference type="Pfam" id="PF00535">
    <property type="entry name" value="Glycos_transf_2"/>
    <property type="match status" value="1"/>
</dbReference>
<keyword evidence="2" id="KW-0328">Glycosyltransferase</keyword>
<dbReference type="CDD" id="cd06442">
    <property type="entry name" value="DPM1_like"/>
    <property type="match status" value="1"/>
</dbReference>
<dbReference type="PANTHER" id="PTHR43398:SF1">
    <property type="entry name" value="DOLICHOL-PHOSPHATE MANNOSYLTRANSFERASE SUBUNIT 1"/>
    <property type="match status" value="1"/>
</dbReference>
<dbReference type="CAZy" id="GT2">
    <property type="family name" value="Glycosyltransferase Family 2"/>
</dbReference>
<dbReference type="KEGG" id="cpc:Cpar_1895"/>
<evidence type="ECO:0000256" key="3">
    <source>
        <dbReference type="ARBA" id="ARBA00022679"/>
    </source>
</evidence>
<dbReference type="Proteomes" id="UP000008811">
    <property type="component" value="Chromosome"/>
</dbReference>
<dbReference type="InterPro" id="IPR001173">
    <property type="entry name" value="Glyco_trans_2-like"/>
</dbReference>
<evidence type="ECO:0000256" key="1">
    <source>
        <dbReference type="ARBA" id="ARBA00006739"/>
    </source>
</evidence>
<evidence type="ECO:0000313" key="6">
    <source>
        <dbReference type="Proteomes" id="UP000008811"/>
    </source>
</evidence>
<dbReference type="RefSeq" id="WP_012503120.1">
    <property type="nucleotide sequence ID" value="NC_011027.1"/>
</dbReference>
<dbReference type="SUPFAM" id="SSF53448">
    <property type="entry name" value="Nucleotide-diphospho-sugar transferases"/>
    <property type="match status" value="1"/>
</dbReference>
<dbReference type="STRING" id="517417.Cpar_1895"/>
<dbReference type="Gene3D" id="3.90.550.10">
    <property type="entry name" value="Spore Coat Polysaccharide Biosynthesis Protein SpsA, Chain A"/>
    <property type="match status" value="1"/>
</dbReference>
<dbReference type="PANTHER" id="PTHR43398">
    <property type="entry name" value="DOLICHOL-PHOSPHATE MANNOSYLTRANSFERASE SUBUNIT 1"/>
    <property type="match status" value="1"/>
</dbReference>
<dbReference type="eggNOG" id="COG1216">
    <property type="taxonomic scope" value="Bacteria"/>
</dbReference>
<feature type="domain" description="Glycosyltransferase 2-like" evidence="4">
    <location>
        <begin position="21"/>
        <end position="186"/>
    </location>
</feature>
<dbReference type="HOGENOM" id="CLU_033536_13_0_10"/>
<proteinExistence type="inferred from homology"/>
<evidence type="ECO:0000259" key="4">
    <source>
        <dbReference type="Pfam" id="PF00535"/>
    </source>
</evidence>
<keyword evidence="6" id="KW-1185">Reference proteome</keyword>
<keyword evidence="3 5" id="KW-0808">Transferase</keyword>
<evidence type="ECO:0000256" key="2">
    <source>
        <dbReference type="ARBA" id="ARBA00022676"/>
    </source>
</evidence>
<dbReference type="InterPro" id="IPR029044">
    <property type="entry name" value="Nucleotide-diphossugar_trans"/>
</dbReference>